<keyword evidence="1" id="KW-0862">Zinc</keyword>
<dbReference type="PROSITE" id="PS50158">
    <property type="entry name" value="ZF_CCHC"/>
    <property type="match status" value="1"/>
</dbReference>
<evidence type="ECO:0000259" key="2">
    <source>
        <dbReference type="PROSITE" id="PS50158"/>
    </source>
</evidence>
<organism evidence="3">
    <name type="scientific">Tanacetum cinerariifolium</name>
    <name type="common">Dalmatian daisy</name>
    <name type="synonym">Chrysanthemum cinerariifolium</name>
    <dbReference type="NCBI Taxonomy" id="118510"/>
    <lineage>
        <taxon>Eukaryota</taxon>
        <taxon>Viridiplantae</taxon>
        <taxon>Streptophyta</taxon>
        <taxon>Embryophyta</taxon>
        <taxon>Tracheophyta</taxon>
        <taxon>Spermatophyta</taxon>
        <taxon>Magnoliopsida</taxon>
        <taxon>eudicotyledons</taxon>
        <taxon>Gunneridae</taxon>
        <taxon>Pentapetalae</taxon>
        <taxon>asterids</taxon>
        <taxon>campanulids</taxon>
        <taxon>Asterales</taxon>
        <taxon>Asteraceae</taxon>
        <taxon>Asteroideae</taxon>
        <taxon>Anthemideae</taxon>
        <taxon>Anthemidinae</taxon>
        <taxon>Tanacetum</taxon>
    </lineage>
</organism>
<sequence length="141" mass="16181">MTVAGATETVGSQVVQQPRIQCFNCKEFGHFAKECRIPKRVKDSTYHKEKMLMCKQAEKGVPLQVEQSNWLADIYKEINEQKFEAHYSYMAKIHEVPTADSGIDIEPLEQEITCSCFHGFVDKDLINLVIPDVRRYVVVLT</sequence>
<feature type="domain" description="CCHC-type" evidence="2">
    <location>
        <begin position="22"/>
        <end position="36"/>
    </location>
</feature>
<dbReference type="SMART" id="SM00343">
    <property type="entry name" value="ZnF_C2HC"/>
    <property type="match status" value="1"/>
</dbReference>
<evidence type="ECO:0000256" key="1">
    <source>
        <dbReference type="PROSITE-ProRule" id="PRU00047"/>
    </source>
</evidence>
<dbReference type="GO" id="GO:0003676">
    <property type="term" value="F:nucleic acid binding"/>
    <property type="evidence" value="ECO:0007669"/>
    <property type="project" value="InterPro"/>
</dbReference>
<accession>A0A699JFK3</accession>
<dbReference type="Gene3D" id="4.10.60.10">
    <property type="entry name" value="Zinc finger, CCHC-type"/>
    <property type="match status" value="1"/>
</dbReference>
<keyword evidence="1" id="KW-0479">Metal-binding</keyword>
<name>A0A699JFK3_TANCI</name>
<dbReference type="Pfam" id="PF00098">
    <property type="entry name" value="zf-CCHC"/>
    <property type="match status" value="1"/>
</dbReference>
<dbReference type="InterPro" id="IPR036875">
    <property type="entry name" value="Znf_CCHC_sf"/>
</dbReference>
<keyword evidence="1" id="KW-0863">Zinc-finger</keyword>
<evidence type="ECO:0000313" key="3">
    <source>
        <dbReference type="EMBL" id="GFA33017.1"/>
    </source>
</evidence>
<gene>
    <name evidence="3" type="ORF">Tci_604989</name>
</gene>
<dbReference type="EMBL" id="BKCJ010405621">
    <property type="protein sequence ID" value="GFA33017.1"/>
    <property type="molecule type" value="Genomic_DNA"/>
</dbReference>
<dbReference type="InterPro" id="IPR001878">
    <property type="entry name" value="Znf_CCHC"/>
</dbReference>
<protein>
    <recommendedName>
        <fullName evidence="2">CCHC-type domain-containing protein</fullName>
    </recommendedName>
</protein>
<reference evidence="3" key="1">
    <citation type="journal article" date="2019" name="Sci. Rep.">
        <title>Draft genome of Tanacetum cinerariifolium, the natural source of mosquito coil.</title>
        <authorList>
            <person name="Yamashiro T."/>
            <person name="Shiraishi A."/>
            <person name="Satake H."/>
            <person name="Nakayama K."/>
        </authorList>
    </citation>
    <scope>NUCLEOTIDE SEQUENCE</scope>
</reference>
<dbReference type="GO" id="GO:0008270">
    <property type="term" value="F:zinc ion binding"/>
    <property type="evidence" value="ECO:0007669"/>
    <property type="project" value="UniProtKB-KW"/>
</dbReference>
<proteinExistence type="predicted"/>
<dbReference type="SUPFAM" id="SSF57756">
    <property type="entry name" value="Retrovirus zinc finger-like domains"/>
    <property type="match status" value="1"/>
</dbReference>
<comment type="caution">
    <text evidence="3">The sequence shown here is derived from an EMBL/GenBank/DDBJ whole genome shotgun (WGS) entry which is preliminary data.</text>
</comment>
<dbReference type="AlphaFoldDB" id="A0A699JFK3"/>
<feature type="non-terminal residue" evidence="3">
    <location>
        <position position="141"/>
    </location>
</feature>